<proteinExistence type="predicted"/>
<protein>
    <submittedName>
        <fullName evidence="1">Uncharacterized protein</fullName>
    </submittedName>
</protein>
<comment type="caution">
    <text evidence="1">The sequence shown here is derived from an EMBL/GenBank/DDBJ whole genome shotgun (WGS) entry which is preliminary data.</text>
</comment>
<sequence>MPLDYPTLDSLRTRHPAWRLLRSDHAPLIVSFLHRVFVAPNMRVVAAPLLAEALDDELYALREQLGDGAFPKPALEYLNDWAGPEKGWLRKFYRQDSDEPQFDLTPAAEKAIAWLGTLTERSFVGTESRLLTLFELLRQMGEGSEANPEKRLAELHARRSQIDAEIARVEAGDVRLLDDAALKDRFQQFMQMARDLLADFREVEQNFRLLDRHVRERIALWEGSKGALIEEIMGERDAIADSDQGSSFRAFWDFLMSSRRQEELSERLERVLALPAITEMRPDARMRRVHYDWLEAGEHTQRTIAQLSQQLRRFLDDQAWLENRRIMDILHGIETKALALREAPPPSAVMEIETASADTELPMERPLYVPALRPVIANVAIETGEADLDASPLYTQIVVDRARLAGHIRRCLQDRPQVTLVELAASQPLTHGLAELVAYLQLSAEAGSFRATVDETITDTIAWQTNDADGTTSAKRATMPRVIFTRQR</sequence>
<evidence type="ECO:0000313" key="2">
    <source>
        <dbReference type="Proteomes" id="UP000068603"/>
    </source>
</evidence>
<name>A0A107ZVC2_9BURK</name>
<evidence type="ECO:0000313" key="1">
    <source>
        <dbReference type="EMBL" id="KWA62595.1"/>
    </source>
</evidence>
<dbReference type="Pfam" id="PF11855">
    <property type="entry name" value="DUF3375"/>
    <property type="match status" value="1"/>
</dbReference>
<dbReference type="InterPro" id="IPR021804">
    <property type="entry name" value="DUF3375"/>
</dbReference>
<dbReference type="RefSeq" id="WP_060017017.1">
    <property type="nucleotide sequence ID" value="NZ_CP013459.1"/>
</dbReference>
<dbReference type="Proteomes" id="UP000068603">
    <property type="component" value="Unassembled WGS sequence"/>
</dbReference>
<accession>A0A107ZVC2</accession>
<dbReference type="STRING" id="1503054.WT74_10355"/>
<gene>
    <name evidence="1" type="ORF">WT44_00480</name>
</gene>
<dbReference type="KEGG" id="bstg:WT74_10355"/>
<dbReference type="EMBL" id="LPHB01000044">
    <property type="protein sequence ID" value="KWA62595.1"/>
    <property type="molecule type" value="Genomic_DNA"/>
</dbReference>
<dbReference type="AlphaFoldDB" id="A0A107ZVC2"/>
<organism evidence="1">
    <name type="scientific">Burkholderia stagnalis</name>
    <dbReference type="NCBI Taxonomy" id="1503054"/>
    <lineage>
        <taxon>Bacteria</taxon>
        <taxon>Pseudomonadati</taxon>
        <taxon>Pseudomonadota</taxon>
        <taxon>Betaproteobacteria</taxon>
        <taxon>Burkholderiales</taxon>
        <taxon>Burkholderiaceae</taxon>
        <taxon>Burkholderia</taxon>
        <taxon>Burkholderia cepacia complex</taxon>
    </lineage>
</organism>
<reference evidence="1 2" key="1">
    <citation type="submission" date="2015-11" db="EMBL/GenBank/DDBJ databases">
        <title>Expanding the genomic diversity of Burkholderia species for the development of highly accurate diagnostics.</title>
        <authorList>
            <person name="Sahl J."/>
            <person name="Keim P."/>
            <person name="Wagner D."/>
        </authorList>
    </citation>
    <scope>NUCLEOTIDE SEQUENCE [LARGE SCALE GENOMIC DNA]</scope>
    <source>
        <strain evidence="1 2">MSMB1960WGS</strain>
    </source>
</reference>